<dbReference type="EMBL" id="CAXHTB010000024">
    <property type="protein sequence ID" value="CAL0332808.1"/>
    <property type="molecule type" value="Genomic_DNA"/>
</dbReference>
<proteinExistence type="predicted"/>
<reference evidence="1 2" key="1">
    <citation type="submission" date="2024-03" db="EMBL/GenBank/DDBJ databases">
        <authorList>
            <person name="Martinez-Hernandez J."/>
        </authorList>
    </citation>
    <scope>NUCLEOTIDE SEQUENCE [LARGE SCALE GENOMIC DNA]</scope>
</reference>
<sequence>MGGDFDDQITPEPDSWFQTETLTRKRFESSNNFLVPIGIDLPTQSCAKECVVPKSMEDDFVTSFPYK</sequence>
<name>A0AAV1YG27_LUPLU</name>
<evidence type="ECO:0000313" key="1">
    <source>
        <dbReference type="EMBL" id="CAL0332808.1"/>
    </source>
</evidence>
<protein>
    <submittedName>
        <fullName evidence="1">Uncharacterized protein</fullName>
    </submittedName>
</protein>
<organism evidence="1 2">
    <name type="scientific">Lupinus luteus</name>
    <name type="common">European yellow lupine</name>
    <dbReference type="NCBI Taxonomy" id="3873"/>
    <lineage>
        <taxon>Eukaryota</taxon>
        <taxon>Viridiplantae</taxon>
        <taxon>Streptophyta</taxon>
        <taxon>Embryophyta</taxon>
        <taxon>Tracheophyta</taxon>
        <taxon>Spermatophyta</taxon>
        <taxon>Magnoliopsida</taxon>
        <taxon>eudicotyledons</taxon>
        <taxon>Gunneridae</taxon>
        <taxon>Pentapetalae</taxon>
        <taxon>rosids</taxon>
        <taxon>fabids</taxon>
        <taxon>Fabales</taxon>
        <taxon>Fabaceae</taxon>
        <taxon>Papilionoideae</taxon>
        <taxon>50 kb inversion clade</taxon>
        <taxon>genistoids sensu lato</taxon>
        <taxon>core genistoids</taxon>
        <taxon>Genisteae</taxon>
        <taxon>Lupinus</taxon>
    </lineage>
</organism>
<gene>
    <name evidence="1" type="ORF">LLUT_LOCUS33868</name>
</gene>
<accession>A0AAV1YG27</accession>
<comment type="caution">
    <text evidence="1">The sequence shown here is derived from an EMBL/GenBank/DDBJ whole genome shotgun (WGS) entry which is preliminary data.</text>
</comment>
<keyword evidence="2" id="KW-1185">Reference proteome</keyword>
<evidence type="ECO:0000313" key="2">
    <source>
        <dbReference type="Proteomes" id="UP001497480"/>
    </source>
</evidence>
<dbReference type="AlphaFoldDB" id="A0AAV1YG27"/>
<dbReference type="Proteomes" id="UP001497480">
    <property type="component" value="Unassembled WGS sequence"/>
</dbReference>